<dbReference type="SUPFAM" id="SSF51445">
    <property type="entry name" value="(Trans)glycosidases"/>
    <property type="match status" value="1"/>
</dbReference>
<reference evidence="1 2" key="2">
    <citation type="submission" date="2018-03" db="EMBL/GenBank/DDBJ databases">
        <title>The ancient ancestry and fast evolution of plastids.</title>
        <authorList>
            <person name="Moore K.R."/>
            <person name="Magnabosco C."/>
            <person name="Momper L."/>
            <person name="Gold D.A."/>
            <person name="Bosak T."/>
            <person name="Fournier G.P."/>
        </authorList>
    </citation>
    <scope>NUCLEOTIDE SEQUENCE [LARGE SCALE GENOMIC DNA]</scope>
    <source>
        <strain evidence="1 2">ULC18</strain>
    </source>
</reference>
<dbReference type="AlphaFoldDB" id="A0A2T1E9T1"/>
<dbReference type="Gene3D" id="3.20.20.80">
    <property type="entry name" value="Glycosidases"/>
    <property type="match status" value="1"/>
</dbReference>
<reference evidence="2" key="1">
    <citation type="submission" date="2018-02" db="EMBL/GenBank/DDBJ databases">
        <authorList>
            <person name="Moore K."/>
            <person name="Momper L."/>
        </authorList>
    </citation>
    <scope>NUCLEOTIDE SEQUENCE [LARGE SCALE GENOMIC DNA]</scope>
    <source>
        <strain evidence="2">ULC18</strain>
    </source>
</reference>
<dbReference type="EMBL" id="PVWK01000062">
    <property type="protein sequence ID" value="PSB29471.1"/>
    <property type="molecule type" value="Genomic_DNA"/>
</dbReference>
<protein>
    <submittedName>
        <fullName evidence="1">Uncharacterized protein</fullName>
    </submittedName>
</protein>
<proteinExistence type="predicted"/>
<comment type="caution">
    <text evidence="1">The sequence shown here is derived from an EMBL/GenBank/DDBJ whole genome shotgun (WGS) entry which is preliminary data.</text>
</comment>
<keyword evidence="2" id="KW-1185">Reference proteome</keyword>
<evidence type="ECO:0000313" key="1">
    <source>
        <dbReference type="EMBL" id="PSB29471.1"/>
    </source>
</evidence>
<evidence type="ECO:0000313" key="2">
    <source>
        <dbReference type="Proteomes" id="UP000239576"/>
    </source>
</evidence>
<gene>
    <name evidence="1" type="ORF">C7B82_11370</name>
</gene>
<dbReference type="InterPro" id="IPR017853">
    <property type="entry name" value="GH"/>
</dbReference>
<accession>A0A2T1E9T1</accession>
<organism evidence="1 2">
    <name type="scientific">Stenomitos frigidus ULC18</name>
    <dbReference type="NCBI Taxonomy" id="2107698"/>
    <lineage>
        <taxon>Bacteria</taxon>
        <taxon>Bacillati</taxon>
        <taxon>Cyanobacteriota</taxon>
        <taxon>Cyanophyceae</taxon>
        <taxon>Leptolyngbyales</taxon>
        <taxon>Leptolyngbyaceae</taxon>
        <taxon>Stenomitos</taxon>
    </lineage>
</organism>
<dbReference type="Proteomes" id="UP000239576">
    <property type="component" value="Unassembled WGS sequence"/>
</dbReference>
<name>A0A2T1E9T1_9CYAN</name>
<dbReference type="OrthoDB" id="525131at2"/>
<sequence>MTRSRRLLLFQTVLLLATISATLLAFGVRPASFAVETARSADRFVDSICVGTHWSYPDTPYGQRYEEVKQKLIASGIRNVRDGFYQSRPQDLGKSGIRTTIVADVPDRSNGDEKTIQAIVNQIKTANAAGARIDAVEGSNEPDLFWIPSRFDKQYKGQGFPKGVIAFQKDLYTAIKRDSKTASLKVIGPSLGMTYDPGGGNPNPLPKGSLANAVDWGNFHPYPGGNPFSFPFDYNTTAKYYWNSNFPSINIDEFPYNFDTYSPPFQPKPMATTETGYSTFKQWVSEKVHAKYMPRLFLEFFRKNVQRTCSYEFVDEFADPQKTKREANFGLLRHDLTPKPAYNAVKNLIALLRDPGANFTPSGLAYSLDVRPVQNYREPLSKRVANYDRTQYVHHVLLQKRDRTFYLVLWHEVSNNDTSVQPPREIQPPALPVTLKLGQPIRTVAIYALGEDGRLTTTPTRLTSNQLTLNVPDRVVIVKLVPA</sequence>